<name>A0A4Q0YQ38_9GAMM</name>
<dbReference type="EMBL" id="PEIB01000011">
    <property type="protein sequence ID" value="RXJ73207.1"/>
    <property type="molecule type" value="Genomic_DNA"/>
</dbReference>
<evidence type="ECO:0000313" key="3">
    <source>
        <dbReference type="Proteomes" id="UP000290287"/>
    </source>
</evidence>
<proteinExistence type="predicted"/>
<dbReference type="Proteomes" id="UP000290287">
    <property type="component" value="Unassembled WGS sequence"/>
</dbReference>
<dbReference type="InterPro" id="IPR002934">
    <property type="entry name" value="Polymerase_NTP_transf_dom"/>
</dbReference>
<dbReference type="Gene3D" id="3.30.460.10">
    <property type="entry name" value="Beta Polymerase, domain 2"/>
    <property type="match status" value="1"/>
</dbReference>
<dbReference type="InterPro" id="IPR043519">
    <property type="entry name" value="NT_sf"/>
</dbReference>
<evidence type="ECO:0000259" key="1">
    <source>
        <dbReference type="Pfam" id="PF01909"/>
    </source>
</evidence>
<evidence type="ECO:0000313" key="2">
    <source>
        <dbReference type="EMBL" id="RXJ73207.1"/>
    </source>
</evidence>
<keyword evidence="3" id="KW-1185">Reference proteome</keyword>
<dbReference type="AlphaFoldDB" id="A0A4Q0YQ38"/>
<sequence length="273" mass="31261">MHSLYTWKERNPRGKAMTDRGLTEDGYIKNYVSLDNVQREFKPVLEATVNALKSEFQSYIHSVYLYGSVGRGNATPYQSDLDICIVTHEPLSESLSSELEEVAYELNNTFNIISKLEFDIGHYEEVMIKNDFEWQCWLKHFCTCIWGDDLTKVILPCKPKTAVFCEMNKDIQQRLDKAFQVNPIDADFKSLAKKILRTDYGLVAEEDNSYFTELEEIVGVLLNEDRDKDVIQQAHKIAAGKCCDAEMAKNILANYGKKVADSVYSYLSPKETS</sequence>
<protein>
    <submittedName>
        <fullName evidence="2">Nucleotidyltransferase</fullName>
    </submittedName>
</protein>
<dbReference type="SUPFAM" id="SSF81301">
    <property type="entry name" value="Nucleotidyltransferase"/>
    <property type="match status" value="1"/>
</dbReference>
<keyword evidence="2" id="KW-0808">Transferase</keyword>
<dbReference type="CDD" id="cd05403">
    <property type="entry name" value="NT_KNTase_like"/>
    <property type="match status" value="1"/>
</dbReference>
<organism evidence="2 3">
    <name type="scientific">Veronia nyctiphanis</name>
    <dbReference type="NCBI Taxonomy" id="1278244"/>
    <lineage>
        <taxon>Bacteria</taxon>
        <taxon>Pseudomonadati</taxon>
        <taxon>Pseudomonadota</taxon>
        <taxon>Gammaproteobacteria</taxon>
        <taxon>Vibrionales</taxon>
        <taxon>Vibrionaceae</taxon>
        <taxon>Veronia</taxon>
    </lineage>
</organism>
<gene>
    <name evidence="2" type="ORF">CS022_10690</name>
</gene>
<reference evidence="2 3" key="1">
    <citation type="submission" date="2017-10" db="EMBL/GenBank/DDBJ databases">
        <title>Nyctiphanis sp. nov., isolated from the stomach of the euphausiid Nyctiphanes simplex (Hansen, 1911) in the Gulf of California.</title>
        <authorList>
            <person name="Gomez-Gil B."/>
            <person name="Aguilar-Mendez M."/>
            <person name="Lopez-Cortes A."/>
            <person name="Gomez-Gutierrez J."/>
            <person name="Roque A."/>
            <person name="Lang E."/>
            <person name="Gonzalez-Castillo A."/>
        </authorList>
    </citation>
    <scope>NUCLEOTIDE SEQUENCE [LARGE SCALE GENOMIC DNA]</scope>
    <source>
        <strain evidence="2 3">CAIM 600</strain>
    </source>
</reference>
<feature type="domain" description="Polymerase nucleotidyl transferase" evidence="1">
    <location>
        <begin position="49"/>
        <end position="133"/>
    </location>
</feature>
<dbReference type="GO" id="GO:0016779">
    <property type="term" value="F:nucleotidyltransferase activity"/>
    <property type="evidence" value="ECO:0007669"/>
    <property type="project" value="InterPro"/>
</dbReference>
<accession>A0A4Q0YQ38</accession>
<dbReference type="Pfam" id="PF01909">
    <property type="entry name" value="NTP_transf_2"/>
    <property type="match status" value="1"/>
</dbReference>
<comment type="caution">
    <text evidence="2">The sequence shown here is derived from an EMBL/GenBank/DDBJ whole genome shotgun (WGS) entry which is preliminary data.</text>
</comment>